<dbReference type="EC" id="2.3.2.27" evidence="9"/>
<dbReference type="SMART" id="SM00184">
    <property type="entry name" value="RING"/>
    <property type="match status" value="1"/>
</dbReference>
<dbReference type="EMBL" id="JADGJD010000555">
    <property type="protein sequence ID" value="KAJ3050090.1"/>
    <property type="molecule type" value="Genomic_DNA"/>
</dbReference>
<dbReference type="GO" id="GO:0006904">
    <property type="term" value="P:vesicle docking involved in exocytosis"/>
    <property type="evidence" value="ECO:0007669"/>
    <property type="project" value="TreeGrafter"/>
</dbReference>
<keyword evidence="2 9" id="KW-0813">Transport</keyword>
<dbReference type="GO" id="GO:0030674">
    <property type="term" value="F:protein-macromolecule adaptor activity"/>
    <property type="evidence" value="ECO:0007669"/>
    <property type="project" value="TreeGrafter"/>
</dbReference>
<comment type="subunit">
    <text evidence="9">Component of the homotypic vacuole fusion and vacuole protein sorting (HOPS) complex. Component of the class C core vacuole/endosome tethering (CORVET) complex.</text>
</comment>
<dbReference type="PROSITE" id="PS50089">
    <property type="entry name" value="ZF_RING_2"/>
    <property type="match status" value="1"/>
</dbReference>
<keyword evidence="3" id="KW-0479">Metal-binding</keyword>
<dbReference type="InterPro" id="IPR000547">
    <property type="entry name" value="Clathrin_H-chain/VPS_repeat"/>
</dbReference>
<dbReference type="InterPro" id="IPR057308">
    <property type="entry name" value="CHCR_PEP5_VPS11"/>
</dbReference>
<dbReference type="PROSITE" id="PS50236">
    <property type="entry name" value="CHCR"/>
    <property type="match status" value="1"/>
</dbReference>
<feature type="repeat" description="CHCR" evidence="11">
    <location>
        <begin position="349"/>
        <end position="500"/>
    </location>
</feature>
<comment type="catalytic activity">
    <reaction evidence="9">
        <text>S-ubiquitinyl-[E2 ubiquitin-conjugating enzyme]-L-cysteine + [acceptor protein]-L-lysine = [E2 ubiquitin-conjugating enzyme]-L-cysteine + N(6)-ubiquitinyl-[acceptor protein]-L-lysine.</text>
        <dbReference type="EC" id="2.3.2.27"/>
    </reaction>
</comment>
<dbReference type="GO" id="GO:0061630">
    <property type="term" value="F:ubiquitin protein ligase activity"/>
    <property type="evidence" value="ECO:0007669"/>
    <property type="project" value="UniProtKB-EC"/>
</dbReference>
<sequence>MTVSQWRQFSFFDREQVVDAEEPDKPPSWLQDDDSGVPIIKVWNLEKADKTAKTPVLMRSSKVQHGNKVFPVTAVAVLKNLTQVAVGLENGIVLLFRGDMLRDKFTKPRVVHEGSETITGLGFYEDGKSTTLFIVTLAKILSCVTSNKDVLQTLDEQGADFGNSILTPQELNQEMVIGRTEAIYFYGLDGRGPCFIIDDLGPGREGSPGEGSPPAFGAEGAAGTVLTLYDLKNKFVAYSGTFGTSEGGSPKAIKSVLGEWGELFVITDDKKMYRLEEKDLDTKLDILFKKNMYALAINLVTSSSVPPSSNPQPQEPSIDFDYGTVVEIYKRYGDWLYSKTEYDMAMQQYLRTVGQLEPSYVIRKFLDAQRIHNLTSYLQALHERGLANADHTTLLLNCYTKLKDEKRLDRFIKTADSGTEISFDMETAIRVCRQGGYYDHALYLAKRHGRHKWVLTILVEDVTRYGESVEYIVRLDNAEAEDELKRYGPILVKEAPGDTTDVLVGLCGTVKGAAPEDFIHLYVEQRQWCIEFLERVVERRWGEGKGKGKAGTPLPTPTLDDFERERELTSRKIVSNTLLELYLDGGTHIEDGVRSITASWREKIMNLLQDDAANYDMDQALVLCKTHMFKEGILYLYERMRLHKDILQFQMDEQDPKAIIATCKRYGDADSTLWTTALTYFAEKGTHPSATLGPDQCPPELLEVLNTIDKRNLLPPLQVVQVLSKNASVTIGMVRGYLTRRLEAERKAIDESEKLIKSYRDETDRMRSQIEELKSSPIVFQATKCELCRQQLELPTVHFMCRHSFHQRCLGESDGECPRCAPEHRIIQELVRGQEQSAGKHDVFLQKLQGAEDRFSVIADYFSKNTFVTLKPVD</sequence>
<evidence type="ECO:0000256" key="7">
    <source>
        <dbReference type="ARBA" id="ARBA00023136"/>
    </source>
</evidence>
<dbReference type="InterPro" id="IPR024763">
    <property type="entry name" value="VPS11_C"/>
</dbReference>
<dbReference type="GO" id="GO:0007032">
    <property type="term" value="P:endosome organization"/>
    <property type="evidence" value="ECO:0007669"/>
    <property type="project" value="TreeGrafter"/>
</dbReference>
<dbReference type="Proteomes" id="UP001212841">
    <property type="component" value="Unassembled WGS sequence"/>
</dbReference>
<evidence type="ECO:0000256" key="10">
    <source>
        <dbReference type="PROSITE-ProRule" id="PRU00175"/>
    </source>
</evidence>
<dbReference type="InterPro" id="IPR057307">
    <property type="entry name" value="PEP5_VPS11_N"/>
</dbReference>
<dbReference type="Pfam" id="PF12451">
    <property type="entry name" value="VPS11_C"/>
    <property type="match status" value="1"/>
</dbReference>
<dbReference type="PANTHER" id="PTHR23323:SF24">
    <property type="entry name" value="VACUOLAR PROTEIN SORTING-ASSOCIATED PROTEIN 11 HOMOLOG"/>
    <property type="match status" value="1"/>
</dbReference>
<evidence type="ECO:0000256" key="1">
    <source>
        <dbReference type="ARBA" id="ARBA00007070"/>
    </source>
</evidence>
<evidence type="ECO:0000256" key="6">
    <source>
        <dbReference type="ARBA" id="ARBA00022927"/>
    </source>
</evidence>
<dbReference type="GO" id="GO:0048284">
    <property type="term" value="P:organelle fusion"/>
    <property type="evidence" value="ECO:0007669"/>
    <property type="project" value="TreeGrafter"/>
</dbReference>
<accession>A0AAD5SB79</accession>
<evidence type="ECO:0000256" key="5">
    <source>
        <dbReference type="ARBA" id="ARBA00022833"/>
    </source>
</evidence>
<comment type="similarity">
    <text evidence="1 9">Belongs to the VPS11 family.</text>
</comment>
<dbReference type="InterPro" id="IPR011990">
    <property type="entry name" value="TPR-like_helical_dom_sf"/>
</dbReference>
<keyword evidence="9" id="KW-0926">Vacuole</keyword>
<dbReference type="AlphaFoldDB" id="A0AAD5SB79"/>
<dbReference type="SUPFAM" id="SSF57850">
    <property type="entry name" value="RING/U-box"/>
    <property type="match status" value="1"/>
</dbReference>
<keyword evidence="15" id="KW-1185">Reference proteome</keyword>
<comment type="subcellular location">
    <subcellularLocation>
        <location evidence="8">Endomembrane system</location>
        <topology evidence="8">Peripheral membrane protein</topology>
        <orientation evidence="8">Cytoplasmic side</orientation>
    </subcellularLocation>
    <subcellularLocation>
        <location evidence="9">Vacuole membrane</location>
        <topology evidence="9">Peripheral membrane protein</topology>
        <orientation evidence="9">Cytoplasmic side</orientation>
    </subcellularLocation>
</comment>
<keyword evidence="7 9" id="KW-0472">Membrane</keyword>
<evidence type="ECO:0000313" key="15">
    <source>
        <dbReference type="Proteomes" id="UP001212841"/>
    </source>
</evidence>
<evidence type="ECO:0000256" key="4">
    <source>
        <dbReference type="ARBA" id="ARBA00022771"/>
    </source>
</evidence>
<name>A0AAD5SB79_9FUNG</name>
<dbReference type="InterPro" id="IPR001841">
    <property type="entry name" value="Znf_RING"/>
</dbReference>
<organism evidence="14 15">
    <name type="scientific">Rhizophlyctis rosea</name>
    <dbReference type="NCBI Taxonomy" id="64517"/>
    <lineage>
        <taxon>Eukaryota</taxon>
        <taxon>Fungi</taxon>
        <taxon>Fungi incertae sedis</taxon>
        <taxon>Chytridiomycota</taxon>
        <taxon>Chytridiomycota incertae sedis</taxon>
        <taxon>Chytridiomycetes</taxon>
        <taxon>Rhizophlyctidales</taxon>
        <taxon>Rhizophlyctidaceae</taxon>
        <taxon>Rhizophlyctis</taxon>
    </lineage>
</organism>
<dbReference type="Pfam" id="PF17122">
    <property type="entry name" value="zf-C3H2C3"/>
    <property type="match status" value="1"/>
</dbReference>
<keyword evidence="9" id="KW-0833">Ubl conjugation pathway</keyword>
<gene>
    <name evidence="14" type="primary">VPS11</name>
    <name evidence="14" type="ORF">HK097_008930</name>
</gene>
<dbReference type="SUPFAM" id="SSF48371">
    <property type="entry name" value="ARM repeat"/>
    <property type="match status" value="1"/>
</dbReference>
<reference evidence="14" key="1">
    <citation type="submission" date="2020-05" db="EMBL/GenBank/DDBJ databases">
        <title>Phylogenomic resolution of chytrid fungi.</title>
        <authorList>
            <person name="Stajich J.E."/>
            <person name="Amses K."/>
            <person name="Simmons R."/>
            <person name="Seto K."/>
            <person name="Myers J."/>
            <person name="Bonds A."/>
            <person name="Quandt C.A."/>
            <person name="Barry K."/>
            <person name="Liu P."/>
            <person name="Grigoriev I."/>
            <person name="Longcore J.E."/>
            <person name="James T.Y."/>
        </authorList>
    </citation>
    <scope>NUCLEOTIDE SEQUENCE</scope>
    <source>
        <strain evidence="14">JEL0318</strain>
    </source>
</reference>
<evidence type="ECO:0000256" key="8">
    <source>
        <dbReference type="ARBA" id="ARBA00029433"/>
    </source>
</evidence>
<evidence type="ECO:0000256" key="3">
    <source>
        <dbReference type="ARBA" id="ARBA00022723"/>
    </source>
</evidence>
<dbReference type="InterPro" id="IPR016024">
    <property type="entry name" value="ARM-type_fold"/>
</dbReference>
<feature type="coiled-coil region" evidence="12">
    <location>
        <begin position="742"/>
        <end position="776"/>
    </location>
</feature>
<evidence type="ECO:0000259" key="13">
    <source>
        <dbReference type="PROSITE" id="PS50089"/>
    </source>
</evidence>
<comment type="caution">
    <text evidence="14">The sequence shown here is derived from an EMBL/GenBank/DDBJ whole genome shotgun (WGS) entry which is preliminary data.</text>
</comment>
<dbReference type="GO" id="GO:0006886">
    <property type="term" value="P:intracellular protein transport"/>
    <property type="evidence" value="ECO:0007669"/>
    <property type="project" value="UniProtKB-UniRule"/>
</dbReference>
<keyword evidence="12" id="KW-0175">Coiled coil</keyword>
<dbReference type="GO" id="GO:0030897">
    <property type="term" value="C:HOPS complex"/>
    <property type="evidence" value="ECO:0007669"/>
    <property type="project" value="UniProtKB-UniRule"/>
</dbReference>
<dbReference type="Pfam" id="PF23341">
    <property type="entry name" value="PEP5_VPS11_N"/>
    <property type="match status" value="1"/>
</dbReference>
<dbReference type="InterPro" id="IPR016528">
    <property type="entry name" value="VPS11"/>
</dbReference>
<feature type="domain" description="RING-type" evidence="13">
    <location>
        <begin position="785"/>
        <end position="820"/>
    </location>
</feature>
<keyword evidence="6 9" id="KW-0653">Protein transport</keyword>
<keyword evidence="4 10" id="KW-0863">Zinc-finger</keyword>
<evidence type="ECO:0000256" key="2">
    <source>
        <dbReference type="ARBA" id="ARBA00022448"/>
    </source>
</evidence>
<keyword evidence="9" id="KW-0808">Transferase</keyword>
<keyword evidence="5" id="KW-0862">Zinc</keyword>
<evidence type="ECO:0000313" key="14">
    <source>
        <dbReference type="EMBL" id="KAJ3050090.1"/>
    </source>
</evidence>
<proteinExistence type="inferred from homology"/>
<evidence type="ECO:0000256" key="9">
    <source>
        <dbReference type="PIRNR" id="PIRNR007860"/>
    </source>
</evidence>
<evidence type="ECO:0000256" key="12">
    <source>
        <dbReference type="SAM" id="Coils"/>
    </source>
</evidence>
<protein>
    <recommendedName>
        <fullName evidence="9">E3 ubiquitin-protein ligase PEP5</fullName>
        <ecNumber evidence="9">2.3.2.27</ecNumber>
    </recommendedName>
</protein>
<dbReference type="GO" id="GO:0033263">
    <property type="term" value="C:CORVET complex"/>
    <property type="evidence" value="ECO:0007669"/>
    <property type="project" value="UniProtKB-UniRule"/>
</dbReference>
<dbReference type="GO" id="GO:0000329">
    <property type="term" value="C:fungal-type vacuole membrane"/>
    <property type="evidence" value="ECO:0007669"/>
    <property type="project" value="UniProtKB-UniRule"/>
</dbReference>
<evidence type="ECO:0000256" key="11">
    <source>
        <dbReference type="PROSITE-ProRule" id="PRU01006"/>
    </source>
</evidence>
<dbReference type="PANTHER" id="PTHR23323">
    <property type="entry name" value="VACUOLAR PROTEIN SORTING-ASSOCIATED PROTEIN"/>
    <property type="match status" value="1"/>
</dbReference>
<dbReference type="GO" id="GO:0008270">
    <property type="term" value="F:zinc ion binding"/>
    <property type="evidence" value="ECO:0007669"/>
    <property type="project" value="UniProtKB-KW"/>
</dbReference>
<dbReference type="GO" id="GO:0007033">
    <property type="term" value="P:vacuole organization"/>
    <property type="evidence" value="ECO:0007669"/>
    <property type="project" value="TreeGrafter"/>
</dbReference>
<dbReference type="PIRSF" id="PIRSF007860">
    <property type="entry name" value="VPS11"/>
    <property type="match status" value="1"/>
</dbReference>
<dbReference type="Gene3D" id="1.25.40.10">
    <property type="entry name" value="Tetratricopeptide repeat domain"/>
    <property type="match status" value="1"/>
</dbReference>
<dbReference type="CDD" id="cd16688">
    <property type="entry name" value="RING-H2_Vps11"/>
    <property type="match status" value="1"/>
</dbReference>
<dbReference type="Pfam" id="PF23356">
    <property type="entry name" value="TPR_PEP5_VPS11"/>
    <property type="match status" value="2"/>
</dbReference>